<dbReference type="InterPro" id="IPR050808">
    <property type="entry name" value="Phage_Integrase"/>
</dbReference>
<feature type="domain" description="Tyr recombinase" evidence="6">
    <location>
        <begin position="177"/>
        <end position="372"/>
    </location>
</feature>
<dbReference type="PANTHER" id="PTHR30629:SF2">
    <property type="entry name" value="PROPHAGE INTEGRASE INTS-RELATED"/>
    <property type="match status" value="1"/>
</dbReference>
<proteinExistence type="inferred from homology"/>
<dbReference type="PROSITE" id="PS51900">
    <property type="entry name" value="CB"/>
    <property type="match status" value="1"/>
</dbReference>
<comment type="similarity">
    <text evidence="1">Belongs to the 'phage' integrase family.</text>
</comment>
<dbReference type="InterPro" id="IPR002104">
    <property type="entry name" value="Integrase_catalytic"/>
</dbReference>
<evidence type="ECO:0000259" key="7">
    <source>
        <dbReference type="PROSITE" id="PS51900"/>
    </source>
</evidence>
<dbReference type="Proteomes" id="UP001595901">
    <property type="component" value="Unassembled WGS sequence"/>
</dbReference>
<evidence type="ECO:0000259" key="6">
    <source>
        <dbReference type="PROSITE" id="PS51898"/>
    </source>
</evidence>
<keyword evidence="2" id="KW-0229">DNA integration</keyword>
<evidence type="ECO:0000256" key="4">
    <source>
        <dbReference type="ARBA" id="ARBA00023172"/>
    </source>
</evidence>
<dbReference type="InterPro" id="IPR013762">
    <property type="entry name" value="Integrase-like_cat_sf"/>
</dbReference>
<name>A0ABV8CZA8_9STRE</name>
<dbReference type="InterPro" id="IPR044068">
    <property type="entry name" value="CB"/>
</dbReference>
<dbReference type="Gene3D" id="1.10.150.130">
    <property type="match status" value="1"/>
</dbReference>
<evidence type="ECO:0000313" key="9">
    <source>
        <dbReference type="Proteomes" id="UP001595901"/>
    </source>
</evidence>
<evidence type="ECO:0000256" key="5">
    <source>
        <dbReference type="PROSITE-ProRule" id="PRU01248"/>
    </source>
</evidence>
<dbReference type="Gene3D" id="1.10.443.10">
    <property type="entry name" value="Intergrase catalytic core"/>
    <property type="match status" value="1"/>
</dbReference>
<dbReference type="RefSeq" id="WP_380429624.1">
    <property type="nucleotide sequence ID" value="NZ_JBHSAC010000014.1"/>
</dbReference>
<gene>
    <name evidence="8" type="ORF">ACFOSE_01595</name>
</gene>
<dbReference type="SUPFAM" id="SSF56349">
    <property type="entry name" value="DNA breaking-rejoining enzymes"/>
    <property type="match status" value="1"/>
</dbReference>
<keyword evidence="3 5" id="KW-0238">DNA-binding</keyword>
<dbReference type="InterPro" id="IPR010998">
    <property type="entry name" value="Integrase_recombinase_N"/>
</dbReference>
<reference evidence="9" key="1">
    <citation type="journal article" date="2019" name="Int. J. Syst. Evol. Microbiol.">
        <title>The Global Catalogue of Microorganisms (GCM) 10K type strain sequencing project: providing services to taxonomists for standard genome sequencing and annotation.</title>
        <authorList>
            <consortium name="The Broad Institute Genomics Platform"/>
            <consortium name="The Broad Institute Genome Sequencing Center for Infectious Disease"/>
            <person name="Wu L."/>
            <person name="Ma J."/>
        </authorList>
    </citation>
    <scope>NUCLEOTIDE SEQUENCE [LARGE SCALE GENOMIC DNA]</scope>
    <source>
        <strain evidence="9">CCUG 58728</strain>
    </source>
</reference>
<evidence type="ECO:0000256" key="3">
    <source>
        <dbReference type="ARBA" id="ARBA00023125"/>
    </source>
</evidence>
<keyword evidence="4" id="KW-0233">DNA recombination</keyword>
<evidence type="ECO:0000313" key="8">
    <source>
        <dbReference type="EMBL" id="MFC3931496.1"/>
    </source>
</evidence>
<organism evidence="8 9">
    <name type="scientific">Streptococcus dentapri</name>
    <dbReference type="NCBI Taxonomy" id="573564"/>
    <lineage>
        <taxon>Bacteria</taxon>
        <taxon>Bacillati</taxon>
        <taxon>Bacillota</taxon>
        <taxon>Bacilli</taxon>
        <taxon>Lactobacillales</taxon>
        <taxon>Streptococcaceae</taxon>
        <taxon>Streptococcus</taxon>
    </lineage>
</organism>
<dbReference type="InterPro" id="IPR011010">
    <property type="entry name" value="DNA_brk_join_enz"/>
</dbReference>
<dbReference type="PROSITE" id="PS51898">
    <property type="entry name" value="TYR_RECOMBINASE"/>
    <property type="match status" value="1"/>
</dbReference>
<evidence type="ECO:0000256" key="1">
    <source>
        <dbReference type="ARBA" id="ARBA00008857"/>
    </source>
</evidence>
<dbReference type="EMBL" id="JBHSAC010000014">
    <property type="protein sequence ID" value="MFC3931496.1"/>
    <property type="molecule type" value="Genomic_DNA"/>
</dbReference>
<protein>
    <submittedName>
        <fullName evidence="8">Tyrosine-type recombinase/integrase</fullName>
    </submittedName>
</protein>
<comment type="caution">
    <text evidence="8">The sequence shown here is derived from an EMBL/GenBank/DDBJ whole genome shotgun (WGS) entry which is preliminary data.</text>
</comment>
<accession>A0ABV8CZA8</accession>
<feature type="domain" description="Core-binding (CB)" evidence="7">
    <location>
        <begin position="71"/>
        <end position="149"/>
    </location>
</feature>
<dbReference type="CDD" id="cd01189">
    <property type="entry name" value="INT_ICEBs1_C_like"/>
    <property type="match status" value="1"/>
</dbReference>
<sequence>MFFKLLENGKYRYYEKFYDGREEKWKQVSVTLKSKSRVSQAEAKRRLAVKIDRVLSAPTKEELTHQRIVNMTFSQLLEEWKDIRQNEVKPASLKSEMSCLGYFLKKLGDLKLSEYTTEMVQHYLMSLSIANVTRKNRKIYLNGIFGYAEKVGYISSSPVKNVVIPKVKADYEKLKKAQEHYISKDELSLVLAYCEDHNKNKRYALAMEFIFLTGLRFAEFIGVRYEDVDFKNRLLKIDHTIDYISHKYDERVLQTTKTVGSVRTIILSERCFEIIDYFKANCLDNVFIFVTDKGQIMRQPKLYQFVKDRCDTVLGKGRAYNIHMLRHSHISLLAELGVPVKAIMERVGHVDESITLRIYSHVTQNIHDEVEEKLNQISL</sequence>
<keyword evidence="9" id="KW-1185">Reference proteome</keyword>
<dbReference type="Pfam" id="PF00589">
    <property type="entry name" value="Phage_integrase"/>
    <property type="match status" value="1"/>
</dbReference>
<evidence type="ECO:0000256" key="2">
    <source>
        <dbReference type="ARBA" id="ARBA00022908"/>
    </source>
</evidence>
<dbReference type="PANTHER" id="PTHR30629">
    <property type="entry name" value="PROPHAGE INTEGRASE"/>
    <property type="match status" value="1"/>
</dbReference>